<dbReference type="Proteomes" id="UP000657385">
    <property type="component" value="Unassembled WGS sequence"/>
</dbReference>
<evidence type="ECO:0000313" key="1">
    <source>
        <dbReference type="EMBL" id="MBF9069598.1"/>
    </source>
</evidence>
<dbReference type="RefSeq" id="WP_196194778.1">
    <property type="nucleotide sequence ID" value="NZ_JADPRT010000006.1"/>
</dbReference>
<proteinExistence type="predicted"/>
<evidence type="ECO:0000313" key="2">
    <source>
        <dbReference type="Proteomes" id="UP000657385"/>
    </source>
</evidence>
<reference evidence="1" key="1">
    <citation type="submission" date="2020-11" db="EMBL/GenBank/DDBJ databases">
        <title>Isolation and identification of active actinomycetes.</title>
        <authorList>
            <person name="Yu B."/>
        </authorList>
    </citation>
    <scope>NUCLEOTIDE SEQUENCE</scope>
    <source>
        <strain evidence="1">NEAU-YB345</strain>
    </source>
</reference>
<accession>A0A931B3G2</accession>
<comment type="caution">
    <text evidence="1">The sequence shown here is derived from an EMBL/GenBank/DDBJ whole genome shotgun (WGS) entry which is preliminary data.</text>
</comment>
<gene>
    <name evidence="1" type="ORF">I2501_16355</name>
</gene>
<organism evidence="1 2">
    <name type="scientific">Streptacidiphilus fuscans</name>
    <dbReference type="NCBI Taxonomy" id="2789292"/>
    <lineage>
        <taxon>Bacteria</taxon>
        <taxon>Bacillati</taxon>
        <taxon>Actinomycetota</taxon>
        <taxon>Actinomycetes</taxon>
        <taxon>Kitasatosporales</taxon>
        <taxon>Streptomycetaceae</taxon>
        <taxon>Streptacidiphilus</taxon>
    </lineage>
</organism>
<protein>
    <submittedName>
        <fullName evidence="1">Uncharacterized protein</fullName>
    </submittedName>
</protein>
<name>A0A931B3G2_9ACTN</name>
<sequence>MADVAPQAVAWDPIEVSIQVRSGTSARSALAEIRAVLRDLGAEPTTDDRPLCFCGEPLRLPGALRGAPDG</sequence>
<dbReference type="AlphaFoldDB" id="A0A931B3G2"/>
<dbReference type="EMBL" id="JADPRT010000006">
    <property type="protein sequence ID" value="MBF9069598.1"/>
    <property type="molecule type" value="Genomic_DNA"/>
</dbReference>
<keyword evidence="2" id="KW-1185">Reference proteome</keyword>